<accession>A0A2J8AJM9</accession>
<dbReference type="AlphaFoldDB" id="A0A2J8AJM9"/>
<comment type="caution">
    <text evidence="1">The sequence shown here is derived from an EMBL/GenBank/DDBJ whole genome shotgun (WGS) entry which is preliminary data.</text>
</comment>
<keyword evidence="2" id="KW-1185">Reference proteome</keyword>
<gene>
    <name evidence="1" type="ORF">TSOC_000312</name>
</gene>
<proteinExistence type="predicted"/>
<organism evidence="1 2">
    <name type="scientific">Tetrabaena socialis</name>
    <dbReference type="NCBI Taxonomy" id="47790"/>
    <lineage>
        <taxon>Eukaryota</taxon>
        <taxon>Viridiplantae</taxon>
        <taxon>Chlorophyta</taxon>
        <taxon>core chlorophytes</taxon>
        <taxon>Chlorophyceae</taxon>
        <taxon>CS clade</taxon>
        <taxon>Chlamydomonadales</taxon>
        <taxon>Tetrabaenaceae</taxon>
        <taxon>Tetrabaena</taxon>
    </lineage>
</organism>
<dbReference type="Proteomes" id="UP000236333">
    <property type="component" value="Unassembled WGS sequence"/>
</dbReference>
<evidence type="ECO:0000313" key="2">
    <source>
        <dbReference type="Proteomes" id="UP000236333"/>
    </source>
</evidence>
<sequence length="297" mass="31814">MSANWCGKSTPVAYSVSMPTSKPNITQRPLLISFLGVHPKTWAFPRRASFFWSMKYWRISFARMRWYSTVTPPMGTPLGAAEADASPKSFFCSGSARLTSGFFSSWLSAAARMTTAFLARGAAEEQLGARLRDCMDIPVIPWTWELLGRPPTCMPTRYAPLGAASMKEVLHMDTRVKGVVHSRPALVCSTSRSTNLPAQPLTATTTSPGASCSAFHPSLLAVPAVAAVDSSSTAMAPAGPSSSRSPATCSVESVWFRTSTPMLTAREAKGRDTEPGMCTAPKKVTTLPPYASCACAQ</sequence>
<reference evidence="1 2" key="1">
    <citation type="journal article" date="2017" name="Mol. Biol. Evol.">
        <title>The 4-celled Tetrabaena socialis nuclear genome reveals the essential components for genetic control of cell number at the origin of multicellularity in the volvocine lineage.</title>
        <authorList>
            <person name="Featherston J."/>
            <person name="Arakaki Y."/>
            <person name="Hanschen E.R."/>
            <person name="Ferris P.J."/>
            <person name="Michod R.E."/>
            <person name="Olson B.J.S.C."/>
            <person name="Nozaki H."/>
            <person name="Durand P.M."/>
        </authorList>
    </citation>
    <scope>NUCLEOTIDE SEQUENCE [LARGE SCALE GENOMIC DNA]</scope>
    <source>
        <strain evidence="1 2">NIES-571</strain>
    </source>
</reference>
<protein>
    <submittedName>
        <fullName evidence="1">Uncharacterized protein</fullName>
    </submittedName>
</protein>
<evidence type="ECO:0000313" key="1">
    <source>
        <dbReference type="EMBL" id="PNH12732.1"/>
    </source>
</evidence>
<dbReference type="EMBL" id="PGGS01000004">
    <property type="protein sequence ID" value="PNH12732.1"/>
    <property type="molecule type" value="Genomic_DNA"/>
</dbReference>
<name>A0A2J8AJM9_9CHLO</name>